<dbReference type="Pfam" id="PF12640">
    <property type="entry name" value="UPF0489"/>
    <property type="match status" value="1"/>
</dbReference>
<evidence type="ECO:0000256" key="1">
    <source>
        <dbReference type="ARBA" id="ARBA00007099"/>
    </source>
</evidence>
<comment type="similarity">
    <text evidence="1">Belongs to the UPF0489 family.</text>
</comment>
<dbReference type="EMBL" id="FN649742">
    <property type="protein sequence ID" value="CBN75894.1"/>
    <property type="molecule type" value="Genomic_DNA"/>
</dbReference>
<keyword evidence="4" id="KW-1185">Reference proteome</keyword>
<reference evidence="3 4" key="1">
    <citation type="journal article" date="2010" name="Nature">
        <title>The Ectocarpus genome and the independent evolution of multicellularity in brown algae.</title>
        <authorList>
            <person name="Cock J.M."/>
            <person name="Sterck L."/>
            <person name="Rouze P."/>
            <person name="Scornet D."/>
            <person name="Allen A.E."/>
            <person name="Amoutzias G."/>
            <person name="Anthouard V."/>
            <person name="Artiguenave F."/>
            <person name="Aury J.M."/>
            <person name="Badger J.H."/>
            <person name="Beszteri B."/>
            <person name="Billiau K."/>
            <person name="Bonnet E."/>
            <person name="Bothwell J.H."/>
            <person name="Bowler C."/>
            <person name="Boyen C."/>
            <person name="Brownlee C."/>
            <person name="Carrano C.J."/>
            <person name="Charrier B."/>
            <person name="Cho G.Y."/>
            <person name="Coelho S.M."/>
            <person name="Collen J."/>
            <person name="Corre E."/>
            <person name="Da Silva C."/>
            <person name="Delage L."/>
            <person name="Delaroque N."/>
            <person name="Dittami S.M."/>
            <person name="Doulbeau S."/>
            <person name="Elias M."/>
            <person name="Farnham G."/>
            <person name="Gachon C.M."/>
            <person name="Gschloessl B."/>
            <person name="Heesch S."/>
            <person name="Jabbari K."/>
            <person name="Jubin C."/>
            <person name="Kawai H."/>
            <person name="Kimura K."/>
            <person name="Kloareg B."/>
            <person name="Kupper F.C."/>
            <person name="Lang D."/>
            <person name="Le Bail A."/>
            <person name="Leblanc C."/>
            <person name="Lerouge P."/>
            <person name="Lohr M."/>
            <person name="Lopez P.J."/>
            <person name="Martens C."/>
            <person name="Maumus F."/>
            <person name="Michel G."/>
            <person name="Miranda-Saavedra D."/>
            <person name="Morales J."/>
            <person name="Moreau H."/>
            <person name="Motomura T."/>
            <person name="Nagasato C."/>
            <person name="Napoli C.A."/>
            <person name="Nelson D.R."/>
            <person name="Nyvall-Collen P."/>
            <person name="Peters A.F."/>
            <person name="Pommier C."/>
            <person name="Potin P."/>
            <person name="Poulain J."/>
            <person name="Quesneville H."/>
            <person name="Read B."/>
            <person name="Rensing S.A."/>
            <person name="Ritter A."/>
            <person name="Rousvoal S."/>
            <person name="Samanta M."/>
            <person name="Samson G."/>
            <person name="Schroeder D.C."/>
            <person name="Segurens B."/>
            <person name="Strittmatter M."/>
            <person name="Tonon T."/>
            <person name="Tregear J.W."/>
            <person name="Valentin K."/>
            <person name="von Dassow P."/>
            <person name="Yamagishi T."/>
            <person name="Van de Peer Y."/>
            <person name="Wincker P."/>
        </authorList>
    </citation>
    <scope>NUCLEOTIDE SEQUENCE [LARGE SCALE GENOMIC DNA]</scope>
    <source>
        <strain evidence="4">Ec32 / CCAP1310/4</strain>
    </source>
</reference>
<dbReference type="eggNOG" id="ENOG502QW2U">
    <property type="taxonomic scope" value="Eukaryota"/>
</dbReference>
<organism evidence="3 4">
    <name type="scientific">Ectocarpus siliculosus</name>
    <name type="common">Brown alga</name>
    <name type="synonym">Conferva siliculosa</name>
    <dbReference type="NCBI Taxonomy" id="2880"/>
    <lineage>
        <taxon>Eukaryota</taxon>
        <taxon>Sar</taxon>
        <taxon>Stramenopiles</taxon>
        <taxon>Ochrophyta</taxon>
        <taxon>PX clade</taxon>
        <taxon>Phaeophyceae</taxon>
        <taxon>Ectocarpales</taxon>
        <taxon>Ectocarpaceae</taxon>
        <taxon>Ectocarpus</taxon>
    </lineage>
</organism>
<dbReference type="InterPro" id="IPR024131">
    <property type="entry name" value="UPF0489"/>
</dbReference>
<dbReference type="OrthoDB" id="418142at2759"/>
<name>D8LI72_ECTSI</name>
<dbReference type="PANTHER" id="PTHR13225:SF3">
    <property type="entry name" value="UPF0489 PROTEIN C5ORF22"/>
    <property type="match status" value="1"/>
</dbReference>
<protein>
    <submittedName>
        <fullName evidence="3">Uncharacterized protein</fullName>
    </submittedName>
</protein>
<sequence>MERTRVAGRKRARPTPSLRCYIVDDHCDALSKIHRAIRNGALPFTGLSAVHFDAHPDLMVTPDMPAETCFRPHELYDTLAQTEGGIAEWILPLVYQGHLSTLWWVRPRWARQFTDGDHRFCVGQVKATGKLRVSSTAPYFVDDRLYCREEDMHECKPLHLCVSLVPDNLPSPAECLTGAELQDYFTTENPFILELEDHLGKRDAAVVRDFYGRPRFRGAATPLPHETQLEHEHIFKTEVDRLLGAAGEESANGAEQPAADTKGEAERAIVAGGTASKDLAEGSPGAARSGRFPGEVVVDGSTPVSEEADTREEADGGGGGSGASQEVHGLRRLTELFDPDGEDRLLAGKFASVVGRIGREGRQKVAWADHCACLPRHLATREEVKGAVRSVEAFLRSLLEGGTATTSSSSSSSANWSGRPGVITVARSEEDGYVPASMVAFVEQEVLAMLFRLYGGDGAEGVAGRGGGLEVCYEDGLEPAKG</sequence>
<accession>D8LI72</accession>
<gene>
    <name evidence="3" type="ORF">Esi_0206_0005</name>
</gene>
<evidence type="ECO:0000313" key="4">
    <source>
        <dbReference type="Proteomes" id="UP000002630"/>
    </source>
</evidence>
<dbReference type="PANTHER" id="PTHR13225">
    <property type="entry name" value="MISEXPRESSION SUPPRESSOR OF RAS 6"/>
    <property type="match status" value="1"/>
</dbReference>
<dbReference type="InParanoid" id="D8LI72"/>
<proteinExistence type="inferred from homology"/>
<dbReference type="STRING" id="2880.D8LI72"/>
<dbReference type="Proteomes" id="UP000002630">
    <property type="component" value="Linkage Group LG17"/>
</dbReference>
<dbReference type="AlphaFoldDB" id="D8LI72"/>
<evidence type="ECO:0000256" key="2">
    <source>
        <dbReference type="SAM" id="MobiDB-lite"/>
    </source>
</evidence>
<dbReference type="EMBL" id="FN648383">
    <property type="protein sequence ID" value="CBN75894.1"/>
    <property type="molecule type" value="Genomic_DNA"/>
</dbReference>
<feature type="region of interest" description="Disordered" evidence="2">
    <location>
        <begin position="273"/>
        <end position="328"/>
    </location>
</feature>
<evidence type="ECO:0000313" key="3">
    <source>
        <dbReference type="EMBL" id="CBN75894.1"/>
    </source>
</evidence>